<evidence type="ECO:0000313" key="13">
    <source>
        <dbReference type="EMBL" id="WBW72965.1"/>
    </source>
</evidence>
<dbReference type="AlphaFoldDB" id="A0AAF0AWH0"/>
<comment type="subcellular location">
    <subcellularLocation>
        <location evidence="9">Cytoplasm</location>
    </subcellularLocation>
    <subcellularLocation>
        <location evidence="9">Mitochondrion intermembrane space</location>
    </subcellularLocation>
</comment>
<dbReference type="Pfam" id="PF16803">
    <property type="entry name" value="DRE2_N"/>
    <property type="match status" value="1"/>
</dbReference>
<name>A0AAF0AWH0_9SCHI</name>
<feature type="short sequence motif" description="Cx2C motif 2" evidence="9">
    <location>
        <begin position="265"/>
        <end position="268"/>
    </location>
</feature>
<comment type="domain">
    <text evidence="9">The C-terminal domain binds 2 Fe-S clusters but is otherwise mostly in an intrinsically disordered conformation.</text>
</comment>
<dbReference type="GO" id="GO:0005758">
    <property type="term" value="C:mitochondrial intermembrane space"/>
    <property type="evidence" value="ECO:0007669"/>
    <property type="project" value="UniProtKB-SubCell"/>
</dbReference>
<evidence type="ECO:0000256" key="7">
    <source>
        <dbReference type="ARBA" id="ARBA00023014"/>
    </source>
</evidence>
<feature type="region of interest" description="Fe-S binding site B" evidence="9">
    <location>
        <begin position="254"/>
        <end position="268"/>
    </location>
</feature>
<evidence type="ECO:0000256" key="8">
    <source>
        <dbReference type="ARBA" id="ARBA00023128"/>
    </source>
</evidence>
<comment type="domain">
    <text evidence="9">The twin Cx2C motifs are involved in the recognition by the mitochondrial MIA40-ERV1 disulfide relay system. The formation of 2 disulfide bonds in the Cx2C motifs through dithiol/disulfide exchange reactions effectively traps the protein in the mitochondrial intermembrane space.</text>
</comment>
<dbReference type="InterPro" id="IPR046408">
    <property type="entry name" value="CIAPIN1"/>
</dbReference>
<feature type="region of interest" description="Disordered" evidence="10">
    <location>
        <begin position="130"/>
        <end position="203"/>
    </location>
</feature>
<gene>
    <name evidence="13" type="primary">dre2</name>
    <name evidence="13" type="ORF">SOMG_01402</name>
</gene>
<evidence type="ECO:0000256" key="9">
    <source>
        <dbReference type="HAMAP-Rule" id="MF_03115"/>
    </source>
</evidence>
<feature type="compositionally biased region" description="Acidic residues" evidence="10">
    <location>
        <begin position="164"/>
        <end position="180"/>
    </location>
</feature>
<evidence type="ECO:0000259" key="12">
    <source>
        <dbReference type="Pfam" id="PF16803"/>
    </source>
</evidence>
<proteinExistence type="inferred from homology"/>
<dbReference type="GO" id="GO:0051539">
    <property type="term" value="F:4 iron, 4 sulfur cluster binding"/>
    <property type="evidence" value="ECO:0007669"/>
    <property type="project" value="UniProtKB-KW"/>
</dbReference>
<feature type="binding site" evidence="9">
    <location>
        <position position="265"/>
    </location>
    <ligand>
        <name>[4Fe-4S] cluster</name>
        <dbReference type="ChEBI" id="CHEBI:49883"/>
    </ligand>
</feature>
<feature type="domain" description="Anamorsin C-terminal" evidence="11">
    <location>
        <begin position="190"/>
        <end position="283"/>
    </location>
</feature>
<comment type="cofactor">
    <cofactor evidence="1 9">
        <name>[4Fe-4S] cluster</name>
        <dbReference type="ChEBI" id="CHEBI:49883"/>
    </cofactor>
</comment>
<dbReference type="GO" id="GO:0051537">
    <property type="term" value="F:2 iron, 2 sulfur cluster binding"/>
    <property type="evidence" value="ECO:0007669"/>
    <property type="project" value="UniProtKB-UniRule"/>
</dbReference>
<keyword evidence="5 9" id="KW-0479">Metal-binding</keyword>
<dbReference type="GO" id="GO:0046872">
    <property type="term" value="F:metal ion binding"/>
    <property type="evidence" value="ECO:0007669"/>
    <property type="project" value="UniProtKB-KW"/>
</dbReference>
<feature type="binding site" evidence="9">
    <location>
        <position position="209"/>
    </location>
    <ligand>
        <name>[2Fe-2S] cluster</name>
        <dbReference type="ChEBI" id="CHEBI:190135"/>
    </ligand>
</feature>
<dbReference type="GO" id="GO:0009055">
    <property type="term" value="F:electron transfer activity"/>
    <property type="evidence" value="ECO:0007669"/>
    <property type="project" value="UniProtKB-UniRule"/>
</dbReference>
<comment type="caution">
    <text evidence="9">Lacks conserved residue(s) required for the propagation of feature annotation.</text>
</comment>
<feature type="binding site" evidence="9">
    <location>
        <position position="254"/>
    </location>
    <ligand>
        <name>[4Fe-4S] cluster</name>
        <dbReference type="ChEBI" id="CHEBI:49883"/>
    </ligand>
</feature>
<keyword evidence="8 9" id="KW-0496">Mitochondrion</keyword>
<dbReference type="GO" id="GO:0016226">
    <property type="term" value="P:iron-sulfur cluster assembly"/>
    <property type="evidence" value="ECO:0007669"/>
    <property type="project" value="UniProtKB-UniRule"/>
</dbReference>
<keyword evidence="4 9" id="KW-0963">Cytoplasm</keyword>
<dbReference type="PANTHER" id="PTHR13273">
    <property type="entry name" value="ANAMORSIN"/>
    <property type="match status" value="1"/>
</dbReference>
<comment type="similarity">
    <text evidence="2 9">Belongs to the anamorsin family.</text>
</comment>
<dbReference type="Pfam" id="PF05093">
    <property type="entry name" value="CIAPIN1"/>
    <property type="match status" value="1"/>
</dbReference>
<feature type="compositionally biased region" description="Polar residues" evidence="10">
    <location>
        <begin position="137"/>
        <end position="163"/>
    </location>
</feature>
<reference evidence="13 14" key="1">
    <citation type="journal article" date="2023" name="G3 (Bethesda)">
        <title>A high-quality reference genome for the fission yeast Schizosaccharomyces osmophilus.</title>
        <authorList>
            <person name="Jia G.S."/>
            <person name="Zhang W.C."/>
            <person name="Liang Y."/>
            <person name="Liu X.H."/>
            <person name="Rhind N."/>
            <person name="Pidoux A."/>
            <person name="Brysch-Herzberg M."/>
            <person name="Du L.L."/>
        </authorList>
    </citation>
    <scope>NUCLEOTIDE SEQUENCE [LARGE SCALE GENOMIC DNA]</scope>
    <source>
        <strain evidence="13 14">CBS 15793</strain>
    </source>
</reference>
<keyword evidence="7 9" id="KW-0411">Iron-sulfur</keyword>
<comment type="domain">
    <text evidence="9">The N-terminal domain has structural similarity with S-adenosyl-L-methionine-dependent methyltransferases, but does not bind S-adenosyl-L-methionine. It is required for correct assembly of the 2 Fe-S clusters.</text>
</comment>
<evidence type="ECO:0000259" key="11">
    <source>
        <dbReference type="Pfam" id="PF05093"/>
    </source>
</evidence>
<accession>A0AAF0AWH0</accession>
<evidence type="ECO:0000256" key="1">
    <source>
        <dbReference type="ARBA" id="ARBA00001966"/>
    </source>
</evidence>
<feature type="binding site" evidence="9">
    <location>
        <position position="268"/>
    </location>
    <ligand>
        <name>[4Fe-4S] cluster</name>
        <dbReference type="ChEBI" id="CHEBI:49883"/>
    </ligand>
</feature>
<feature type="binding site" evidence="9">
    <location>
        <position position="211"/>
    </location>
    <ligand>
        <name>[2Fe-2S] cluster</name>
        <dbReference type="ChEBI" id="CHEBI:190135"/>
    </ligand>
</feature>
<evidence type="ECO:0000256" key="6">
    <source>
        <dbReference type="ARBA" id="ARBA00023004"/>
    </source>
</evidence>
<dbReference type="GeneID" id="80874884"/>
<feature type="short sequence motif" description="Cx2C motif 1" evidence="9">
    <location>
        <begin position="254"/>
        <end position="257"/>
    </location>
</feature>
<keyword evidence="14" id="KW-1185">Reference proteome</keyword>
<sequence>MQSSTLVLTSPSFASSEQELKHVFSLIDANSERELQMIDRVQSNLVTLPVNKYISVIVALDTANWSSVLTPIFPQVFACIQPGGNLRVHSSVGDNDGSFELTALMAGWMIESKNPWILSRPAQVEAVPIKLNRSKGGPSNETKTSLNFSKSDKQATLSSIQNGSEDEEDQDVIDEDELIDEADRTGDNVLRPPECKPAPNKKKRACKNCTCGLSEVEQKESSKASAQLETVKLNDTGEVDFTEKLKSKNAVSSCGNCYLGDAFRCSGCPYIGLPAFNPGEPIVLAENRDKMSWMADDL</sequence>
<feature type="binding site" evidence="9">
    <location>
        <position position="195"/>
    </location>
    <ligand>
        <name>[2Fe-2S] cluster</name>
        <dbReference type="ChEBI" id="CHEBI:190135"/>
    </ligand>
</feature>
<dbReference type="InterPro" id="IPR031838">
    <property type="entry name" value="Dre2_N"/>
</dbReference>
<comment type="cofactor">
    <cofactor evidence="9">
        <name>[2Fe-2S] cluster</name>
        <dbReference type="ChEBI" id="CHEBI:190135"/>
    </cofactor>
</comment>
<evidence type="ECO:0000256" key="4">
    <source>
        <dbReference type="ARBA" id="ARBA00022490"/>
    </source>
</evidence>
<keyword evidence="6 9" id="KW-0408">Iron</keyword>
<dbReference type="EMBL" id="CP115611">
    <property type="protein sequence ID" value="WBW72965.1"/>
    <property type="molecule type" value="Genomic_DNA"/>
</dbReference>
<feature type="binding site" evidence="9">
    <location>
        <position position="257"/>
    </location>
    <ligand>
        <name>[4Fe-4S] cluster</name>
        <dbReference type="ChEBI" id="CHEBI:49883"/>
    </ligand>
</feature>
<dbReference type="Gene3D" id="3.40.50.11000">
    <property type="entry name" value="Fe-S cluster assembly protein Dre2, N-terminal domain"/>
    <property type="match status" value="1"/>
</dbReference>
<feature type="domain" description="Fe-S cluster assembly protein Dre2 N-terminal" evidence="12">
    <location>
        <begin position="4"/>
        <end position="130"/>
    </location>
</feature>
<evidence type="ECO:0000256" key="2">
    <source>
        <dbReference type="ARBA" id="ARBA00008169"/>
    </source>
</evidence>
<evidence type="ECO:0000256" key="3">
    <source>
        <dbReference type="ARBA" id="ARBA00022485"/>
    </source>
</evidence>
<dbReference type="HAMAP" id="MF_03115">
    <property type="entry name" value="Anamorsin"/>
    <property type="match status" value="1"/>
</dbReference>
<dbReference type="PANTHER" id="PTHR13273:SF14">
    <property type="entry name" value="ANAMORSIN"/>
    <property type="match status" value="1"/>
</dbReference>
<feature type="region of interest" description="Fe-S binding site A" evidence="9">
    <location>
        <begin position="195"/>
        <end position="211"/>
    </location>
</feature>
<dbReference type="InterPro" id="IPR007785">
    <property type="entry name" value="Anamorsin"/>
</dbReference>
<evidence type="ECO:0000256" key="10">
    <source>
        <dbReference type="SAM" id="MobiDB-lite"/>
    </source>
</evidence>
<dbReference type="RefSeq" id="XP_056037208.1">
    <property type="nucleotide sequence ID" value="XM_056180195.1"/>
</dbReference>
<organism evidence="13 14">
    <name type="scientific">Schizosaccharomyces osmophilus</name>
    <dbReference type="NCBI Taxonomy" id="2545709"/>
    <lineage>
        <taxon>Eukaryota</taxon>
        <taxon>Fungi</taxon>
        <taxon>Dikarya</taxon>
        <taxon>Ascomycota</taxon>
        <taxon>Taphrinomycotina</taxon>
        <taxon>Schizosaccharomycetes</taxon>
        <taxon>Schizosaccharomycetales</taxon>
        <taxon>Schizosaccharomycetaceae</taxon>
        <taxon>Schizosaccharomyces</taxon>
    </lineage>
</organism>
<evidence type="ECO:0000313" key="14">
    <source>
        <dbReference type="Proteomes" id="UP001212411"/>
    </source>
</evidence>
<evidence type="ECO:0000256" key="5">
    <source>
        <dbReference type="ARBA" id="ARBA00022723"/>
    </source>
</evidence>
<keyword evidence="9" id="KW-0001">2Fe-2S</keyword>
<dbReference type="Proteomes" id="UP001212411">
    <property type="component" value="Chromosome 1"/>
</dbReference>
<protein>
    <submittedName>
        <fullName evidence="13">CIA machinery anamorsin Dre2</fullName>
    </submittedName>
</protein>
<keyword evidence="3 9" id="KW-0004">4Fe-4S</keyword>
<dbReference type="KEGG" id="som:SOMG_01402"/>
<feature type="binding site" evidence="9">
    <location>
        <position position="206"/>
    </location>
    <ligand>
        <name>[2Fe-2S] cluster</name>
        <dbReference type="ChEBI" id="CHEBI:190135"/>
    </ligand>
</feature>